<evidence type="ECO:0000313" key="2">
    <source>
        <dbReference type="Proteomes" id="UP000288716"/>
    </source>
</evidence>
<dbReference type="VEuPathDB" id="VectorBase:LDEU007556"/>
<organism evidence="1 2">
    <name type="scientific">Leptotrombidium deliense</name>
    <dbReference type="NCBI Taxonomy" id="299467"/>
    <lineage>
        <taxon>Eukaryota</taxon>
        <taxon>Metazoa</taxon>
        <taxon>Ecdysozoa</taxon>
        <taxon>Arthropoda</taxon>
        <taxon>Chelicerata</taxon>
        <taxon>Arachnida</taxon>
        <taxon>Acari</taxon>
        <taxon>Acariformes</taxon>
        <taxon>Trombidiformes</taxon>
        <taxon>Prostigmata</taxon>
        <taxon>Anystina</taxon>
        <taxon>Parasitengona</taxon>
        <taxon>Trombiculoidea</taxon>
        <taxon>Trombiculidae</taxon>
        <taxon>Leptotrombidium</taxon>
    </lineage>
</organism>
<proteinExistence type="predicted"/>
<keyword evidence="2" id="KW-1185">Reference proteome</keyword>
<sequence length="607" mass="71229">MAKSYNVKHCLIFGFCTAFLGLYLLSNAFHTKHYLNFDLEEIFKQTEQNENDVNGVPKDVPLDALYKLVNKLNVGPKFESEQYCNIPLYIDANDKAAKEFMIKERLNCPIQHSYTFVDDNGFLRKNSSKNETYCTYRFLRRKAHDQENSYSPEFYLSEHGMQIPDNDPFLRVNCYESKSKKLIYTNTHLKVPSFKSKSSANTPSVIVLVVESLSVLSYHRYLLKTQEAINRMGGMQVLKGLTKIGRNSFPNSFGFLVGKAMKDEDCAHIKHWDNKFEYIWDDFKKAGYVTAFAEDMAQAGLFTYYSTGFVKKPTDWYPTPFWINMYPQKKKNWSKIWKDWIEYCYEKTGPKIDIFLDQVFRFHRKLRSENSTYFMYAFYSQSCHEDFNMFQYVDDSLAKFIDRIRDNLNDTILIMMGDHGIMHGDYTETPLGHMEGSLPYFGIRVPEVLDKKYPHLREYLSKNSERLLSWWDIRKMVLDISKNIFEIEDTVNSTEKYLSPWRQTVPLSRSCTDAGVDDQWCVCNGVLGEMPKMENYYKKLEKLAIDALNSKLSGYSCPKFSVGKTLRINVSTYVQNMFIYVNDIDYKKIYSNFIHSTFCHDVMSRLH</sequence>
<dbReference type="CDD" id="cd16021">
    <property type="entry name" value="ALP_like"/>
    <property type="match status" value="1"/>
</dbReference>
<dbReference type="EMBL" id="NCKV01004815">
    <property type="protein sequence ID" value="RWS24484.1"/>
    <property type="molecule type" value="Genomic_DNA"/>
</dbReference>
<gene>
    <name evidence="1" type="ORF">B4U80_13213</name>
</gene>
<dbReference type="InterPro" id="IPR004245">
    <property type="entry name" value="DUF229"/>
</dbReference>
<dbReference type="SUPFAM" id="SSF53649">
    <property type="entry name" value="Alkaline phosphatase-like"/>
    <property type="match status" value="1"/>
</dbReference>
<dbReference type="Gene3D" id="3.40.720.10">
    <property type="entry name" value="Alkaline Phosphatase, subunit A"/>
    <property type="match status" value="1"/>
</dbReference>
<protein>
    <submittedName>
        <fullName evidence="1">Uncharacterized protein</fullName>
    </submittedName>
</protein>
<comment type="caution">
    <text evidence="1">The sequence shown here is derived from an EMBL/GenBank/DDBJ whole genome shotgun (WGS) entry which is preliminary data.</text>
</comment>
<dbReference type="GO" id="GO:0005615">
    <property type="term" value="C:extracellular space"/>
    <property type="evidence" value="ECO:0007669"/>
    <property type="project" value="TreeGrafter"/>
</dbReference>
<dbReference type="PANTHER" id="PTHR10974:SF6">
    <property type="entry name" value="PROTEIN CBG19234"/>
    <property type="match status" value="1"/>
</dbReference>
<dbReference type="Pfam" id="PF02995">
    <property type="entry name" value="DUF229"/>
    <property type="match status" value="1"/>
</dbReference>
<evidence type="ECO:0000313" key="1">
    <source>
        <dbReference type="EMBL" id="RWS24484.1"/>
    </source>
</evidence>
<dbReference type="AlphaFoldDB" id="A0A443SAI4"/>
<dbReference type="STRING" id="299467.A0A443SAI4"/>
<dbReference type="OrthoDB" id="6412187at2759"/>
<dbReference type="PANTHER" id="PTHR10974">
    <property type="entry name" value="FI08016P-RELATED"/>
    <property type="match status" value="1"/>
</dbReference>
<name>A0A443SAI4_9ACAR</name>
<accession>A0A443SAI4</accession>
<reference evidence="1 2" key="1">
    <citation type="journal article" date="2018" name="Gigascience">
        <title>Genomes of trombidid mites reveal novel predicted allergens and laterally-transferred genes associated with secondary metabolism.</title>
        <authorList>
            <person name="Dong X."/>
            <person name="Chaisiri K."/>
            <person name="Xia D."/>
            <person name="Armstrong S.D."/>
            <person name="Fang Y."/>
            <person name="Donnelly M.J."/>
            <person name="Kadowaki T."/>
            <person name="McGarry J.W."/>
            <person name="Darby A.C."/>
            <person name="Makepeace B.L."/>
        </authorList>
    </citation>
    <scope>NUCLEOTIDE SEQUENCE [LARGE SCALE GENOMIC DNA]</scope>
    <source>
        <strain evidence="1">UoL-UT</strain>
    </source>
</reference>
<dbReference type="Proteomes" id="UP000288716">
    <property type="component" value="Unassembled WGS sequence"/>
</dbReference>
<dbReference type="InterPro" id="IPR017850">
    <property type="entry name" value="Alkaline_phosphatase_core_sf"/>
</dbReference>